<evidence type="ECO:0000313" key="3">
    <source>
        <dbReference type="EMBL" id="EKS33699.1"/>
    </source>
</evidence>
<evidence type="ECO:0000256" key="2">
    <source>
        <dbReference type="SAM" id="Phobius"/>
    </source>
</evidence>
<feature type="transmembrane region" description="Helical" evidence="2">
    <location>
        <begin position="7"/>
        <end position="28"/>
    </location>
</feature>
<organism evidence="3 4">
    <name type="scientific">Afipia clevelandensis ATCC 49720</name>
    <dbReference type="NCBI Taxonomy" id="883079"/>
    <lineage>
        <taxon>Bacteria</taxon>
        <taxon>Pseudomonadati</taxon>
        <taxon>Pseudomonadota</taxon>
        <taxon>Alphaproteobacteria</taxon>
        <taxon>Hyphomicrobiales</taxon>
        <taxon>Nitrobacteraceae</taxon>
        <taxon>Afipia</taxon>
    </lineage>
</organism>
<dbReference type="OrthoDB" id="9811032at2"/>
<protein>
    <submittedName>
        <fullName evidence="3">Uncharacterized protein</fullName>
    </submittedName>
</protein>
<feature type="transmembrane region" description="Helical" evidence="2">
    <location>
        <begin position="71"/>
        <end position="92"/>
    </location>
</feature>
<evidence type="ECO:0000313" key="4">
    <source>
        <dbReference type="Proteomes" id="UP000001095"/>
    </source>
</evidence>
<feature type="transmembrane region" description="Helical" evidence="2">
    <location>
        <begin position="98"/>
        <end position="119"/>
    </location>
</feature>
<keyword evidence="2" id="KW-1133">Transmembrane helix</keyword>
<evidence type="ECO:0000256" key="1">
    <source>
        <dbReference type="SAM" id="MobiDB-lite"/>
    </source>
</evidence>
<feature type="region of interest" description="Disordered" evidence="1">
    <location>
        <begin position="161"/>
        <end position="235"/>
    </location>
</feature>
<dbReference type="HOGENOM" id="CLU_098924_0_0_5"/>
<reference evidence="3 4" key="1">
    <citation type="submission" date="2012-04" db="EMBL/GenBank/DDBJ databases">
        <title>The Genome Sequence of Afipia clevelandensis ATCC 49720.</title>
        <authorList>
            <consortium name="The Broad Institute Genome Sequencing Platform"/>
            <person name="Earl A."/>
            <person name="Ward D."/>
            <person name="Feldgarden M."/>
            <person name="Gevers D."/>
            <person name="Huys G."/>
            <person name="Walker B."/>
            <person name="Young S.K."/>
            <person name="Zeng Q."/>
            <person name="Gargeya S."/>
            <person name="Fitzgerald M."/>
            <person name="Haas B."/>
            <person name="Abouelleil A."/>
            <person name="Alvarado L."/>
            <person name="Arachchi H.M."/>
            <person name="Berlin A."/>
            <person name="Chapman S.B."/>
            <person name="Goldberg J."/>
            <person name="Griggs A."/>
            <person name="Gujja S."/>
            <person name="Hansen M."/>
            <person name="Howarth C."/>
            <person name="Imamovic A."/>
            <person name="Larimer J."/>
            <person name="McCowen C."/>
            <person name="Montmayeur A."/>
            <person name="Murphy C."/>
            <person name="Neiman D."/>
            <person name="Pearson M."/>
            <person name="Priest M."/>
            <person name="Roberts A."/>
            <person name="Saif S."/>
            <person name="Shea T."/>
            <person name="Sisk P."/>
            <person name="Sykes S."/>
            <person name="Wortman J."/>
            <person name="Nusbaum C."/>
            <person name="Birren B."/>
        </authorList>
    </citation>
    <scope>NUCLEOTIDE SEQUENCE [LARGE SCALE GENOMIC DNA]</scope>
    <source>
        <strain evidence="3 4">ATCC 49720</strain>
    </source>
</reference>
<feature type="transmembrane region" description="Helical" evidence="2">
    <location>
        <begin position="40"/>
        <end position="59"/>
    </location>
</feature>
<feature type="compositionally biased region" description="Basic and acidic residues" evidence="1">
    <location>
        <begin position="161"/>
        <end position="170"/>
    </location>
</feature>
<dbReference type="EMBL" id="AGWY01000012">
    <property type="protein sequence ID" value="EKS33699.1"/>
    <property type="molecule type" value="Genomic_DNA"/>
</dbReference>
<feature type="compositionally biased region" description="Pro residues" evidence="1">
    <location>
        <begin position="173"/>
        <end position="191"/>
    </location>
</feature>
<gene>
    <name evidence="3" type="ORF">HMPREF9696_02819</name>
</gene>
<keyword evidence="4" id="KW-1185">Reference proteome</keyword>
<keyword evidence="2" id="KW-0812">Transmembrane</keyword>
<keyword evidence="2" id="KW-0472">Membrane</keyword>
<comment type="caution">
    <text evidence="3">The sequence shown here is derived from an EMBL/GenBank/DDBJ whole genome shotgun (WGS) entry which is preliminary data.</text>
</comment>
<dbReference type="Proteomes" id="UP000001095">
    <property type="component" value="Unassembled WGS sequence"/>
</dbReference>
<proteinExistence type="predicted"/>
<name>K8NZ06_9BRAD</name>
<dbReference type="AlphaFoldDB" id="K8NZ06"/>
<accession>K8NZ06</accession>
<dbReference type="PATRIC" id="fig|883079.3.peg.2875"/>
<sequence length="235" mass="24806">MIGFPLLLIPFAIYNIFVFLMPGVAFTAPVTTVSLMSGVQWTPTFGDALLALTAALLMFEVIKAARPGARYLTDHLLSLLASGAAVAEFLLLPQFGTSTFFLLAVLMVVEFLAGVSIGFRNRHRRVPVAVAADVPAPTPAAMSPAPVTTAPVNPVPAEPTFDHMPQDAKPVEPVFPPPQSTPAPEVAPKPVPTLAVVRSSDSMTPAPERKLSDWTVSDLVSDHAPDNAAGPQPKP</sequence>
<dbReference type="RefSeq" id="WP_002713689.1">
    <property type="nucleotide sequence ID" value="NZ_KB375281.1"/>
</dbReference>